<evidence type="ECO:0000313" key="2">
    <source>
        <dbReference type="Proteomes" id="UP000002010"/>
    </source>
</evidence>
<evidence type="ECO:0000313" key="1">
    <source>
        <dbReference type="EMBL" id="ACO74145.1"/>
    </source>
</evidence>
<protein>
    <submittedName>
        <fullName evidence="1">DUF1834 domain containing protein</fullName>
    </submittedName>
</protein>
<gene>
    <name evidence="1" type="ordered locus">LHK_01153</name>
</gene>
<dbReference type="Pfam" id="PF08873">
    <property type="entry name" value="Phage_Mu_Gp37"/>
    <property type="match status" value="1"/>
</dbReference>
<dbReference type="RefSeq" id="WP_012696635.1">
    <property type="nucleotide sequence ID" value="NC_012559.1"/>
</dbReference>
<name>C1D6N8_LARHH</name>
<keyword evidence="2" id="KW-1185">Reference proteome</keyword>
<proteinExistence type="predicted"/>
<dbReference type="EMBL" id="CP001154">
    <property type="protein sequence ID" value="ACO74145.1"/>
    <property type="molecule type" value="Genomic_DNA"/>
</dbReference>
<dbReference type="STRING" id="557598.LHK_01153"/>
<reference evidence="1 2" key="1">
    <citation type="journal article" date="2009" name="PLoS Genet.">
        <title>The complete genome and proteome of Laribacter hongkongensis reveal potential mechanisms for adaptations to different temperatures and habitats.</title>
        <authorList>
            <person name="Woo P.C."/>
            <person name="Lau S.K."/>
            <person name="Tse H."/>
            <person name="Teng J.L."/>
            <person name="Curreem S.O."/>
            <person name="Tsang A.K."/>
            <person name="Fan R.Y."/>
            <person name="Wong G.K."/>
            <person name="Huang Y."/>
            <person name="Loman N.J."/>
            <person name="Snyder L.A."/>
            <person name="Cai J.J."/>
            <person name="Huang J.D."/>
            <person name="Mak W."/>
            <person name="Pallen M.J."/>
            <person name="Lok S."/>
            <person name="Yuen K.Y."/>
        </authorList>
    </citation>
    <scope>NUCLEOTIDE SEQUENCE [LARGE SCALE GENOMIC DNA]</scope>
    <source>
        <strain evidence="1 2">HLHK9</strain>
    </source>
</reference>
<dbReference type="Proteomes" id="UP000002010">
    <property type="component" value="Chromosome"/>
</dbReference>
<accession>C1D6N8</accession>
<dbReference type="AlphaFoldDB" id="C1D6N8"/>
<dbReference type="eggNOG" id="COG5003">
    <property type="taxonomic scope" value="Bacteria"/>
</dbReference>
<dbReference type="InterPro" id="IPR014972">
    <property type="entry name" value="Phage_Mu_Gp37"/>
</dbReference>
<dbReference type="HOGENOM" id="CLU_077360_0_0_4"/>
<organism evidence="1 2">
    <name type="scientific">Laribacter hongkongensis (strain HLHK9)</name>
    <dbReference type="NCBI Taxonomy" id="557598"/>
    <lineage>
        <taxon>Bacteria</taxon>
        <taxon>Pseudomonadati</taxon>
        <taxon>Pseudomonadota</taxon>
        <taxon>Betaproteobacteria</taxon>
        <taxon>Neisseriales</taxon>
        <taxon>Aquaspirillaceae</taxon>
        <taxon>Laribacter</taxon>
    </lineage>
</organism>
<sequence length="217" mass="23487">MTAPLLIALEDAVLARLRDGLGRLAATVAPYGGELDAPAATLPDGFPAVWTGFHQVLRCERYGTGRDRYKADARLLVRLADRDVRPLADGTAAAVPGGSGAYPLLYAVQRLLTAQDLGLPVDPLVPGYVRRLRDVQRQPLPFAAFACEFRTSWFVDALPAGHWPAPQSADDPDALLARYHGRLDAPAADWLSTALDYRLTPGDDRSDARDVVVHTAH</sequence>
<dbReference type="KEGG" id="lhk:LHK_01153"/>